<gene>
    <name evidence="2" type="ORF">CLV27_1377</name>
</gene>
<keyword evidence="1" id="KW-0472">Membrane</keyword>
<dbReference type="Proteomes" id="UP000295777">
    <property type="component" value="Unassembled WGS sequence"/>
</dbReference>
<accession>A0A4V2PD04</accession>
<dbReference type="EMBL" id="SMFV01000005">
    <property type="protein sequence ID" value="TCK03306.1"/>
    <property type="molecule type" value="Genomic_DNA"/>
</dbReference>
<protein>
    <submittedName>
        <fullName evidence="2">Uncharacterized protein</fullName>
    </submittedName>
</protein>
<reference evidence="2 3" key="1">
    <citation type="submission" date="2019-03" db="EMBL/GenBank/DDBJ databases">
        <title>Genomic Encyclopedia of Archaeal and Bacterial Type Strains, Phase II (KMG-II): from individual species to whole genera.</title>
        <authorList>
            <person name="Goeker M."/>
        </authorList>
    </citation>
    <scope>NUCLEOTIDE SEQUENCE [LARGE SCALE GENOMIC DNA]</scope>
    <source>
        <strain evidence="2 3">DSM 24425</strain>
    </source>
</reference>
<sequence length="34" mass="3791">MGVIVVNLLIAIMLLIAALSISWIAFRERKQYSG</sequence>
<organism evidence="2 3">
    <name type="scientific">Phorcysia thermohydrogeniphila</name>
    <dbReference type="NCBI Taxonomy" id="936138"/>
    <lineage>
        <taxon>Bacteria</taxon>
        <taxon>Pseudomonadati</taxon>
        <taxon>Aquificota</taxon>
        <taxon>Aquificia</taxon>
        <taxon>Desulfurobacteriales</taxon>
        <taxon>Desulfurobacteriaceae</taxon>
        <taxon>Phorcysia</taxon>
    </lineage>
</organism>
<evidence type="ECO:0000313" key="3">
    <source>
        <dbReference type="Proteomes" id="UP000295777"/>
    </source>
</evidence>
<name>A0A4V2PD04_9BACT</name>
<dbReference type="AlphaFoldDB" id="A0A4V2PD04"/>
<evidence type="ECO:0000256" key="1">
    <source>
        <dbReference type="SAM" id="Phobius"/>
    </source>
</evidence>
<keyword evidence="3" id="KW-1185">Reference proteome</keyword>
<proteinExistence type="predicted"/>
<evidence type="ECO:0000313" key="2">
    <source>
        <dbReference type="EMBL" id="TCK03306.1"/>
    </source>
</evidence>
<comment type="caution">
    <text evidence="2">The sequence shown here is derived from an EMBL/GenBank/DDBJ whole genome shotgun (WGS) entry which is preliminary data.</text>
</comment>
<feature type="transmembrane region" description="Helical" evidence="1">
    <location>
        <begin position="6"/>
        <end position="26"/>
    </location>
</feature>
<keyword evidence="1" id="KW-0812">Transmembrane</keyword>
<keyword evidence="1" id="KW-1133">Transmembrane helix</keyword>